<dbReference type="STRING" id="1637975.AN957_07335"/>
<comment type="caution">
    <text evidence="3">The sequence shown here is derived from an EMBL/GenBank/DDBJ whole genome shotgun (WGS) entry which is preliminary data.</text>
</comment>
<name>A0A0Q3QKF4_9BACI</name>
<dbReference type="SUPFAM" id="SSF52540">
    <property type="entry name" value="P-loop containing nucleoside triphosphate hydrolases"/>
    <property type="match status" value="1"/>
</dbReference>
<feature type="coiled-coil region" evidence="1">
    <location>
        <begin position="393"/>
        <end position="420"/>
    </location>
</feature>
<accession>A0A0Q3QKF4</accession>
<evidence type="ECO:0000313" key="4">
    <source>
        <dbReference type="Proteomes" id="UP000050996"/>
    </source>
</evidence>
<dbReference type="PATRIC" id="fig|1637975.4.peg.1191"/>
<dbReference type="EMBL" id="LJIX01000006">
    <property type="protein sequence ID" value="KQL18401.1"/>
    <property type="molecule type" value="Genomic_DNA"/>
</dbReference>
<dbReference type="CDD" id="cd18785">
    <property type="entry name" value="SF2_C"/>
    <property type="match status" value="1"/>
</dbReference>
<evidence type="ECO:0000259" key="2">
    <source>
        <dbReference type="PROSITE" id="PS51194"/>
    </source>
</evidence>
<dbReference type="Proteomes" id="UP000050996">
    <property type="component" value="Unassembled WGS sequence"/>
</dbReference>
<reference evidence="3 4" key="1">
    <citation type="submission" date="2015-09" db="EMBL/GenBank/DDBJ databases">
        <title>Genome sequencing project for genomic taxonomy and phylogenomics of Bacillus-like bacteria.</title>
        <authorList>
            <person name="Liu B."/>
            <person name="Wang J."/>
            <person name="Zhu Y."/>
            <person name="Liu G."/>
            <person name="Chen Q."/>
            <person name="Chen Z."/>
            <person name="Lan J."/>
            <person name="Che J."/>
            <person name="Ge C."/>
            <person name="Shi H."/>
            <person name="Pan Z."/>
            <person name="Liu X."/>
        </authorList>
    </citation>
    <scope>NUCLEOTIDE SEQUENCE [LARGE SCALE GENOMIC DNA]</scope>
    <source>
        <strain evidence="3 4">FJAT-18043</strain>
    </source>
</reference>
<dbReference type="InterPro" id="IPR001650">
    <property type="entry name" value="Helicase_C-like"/>
</dbReference>
<evidence type="ECO:0000256" key="1">
    <source>
        <dbReference type="SAM" id="Coils"/>
    </source>
</evidence>
<evidence type="ECO:0000313" key="3">
    <source>
        <dbReference type="EMBL" id="KQL18401.1"/>
    </source>
</evidence>
<dbReference type="Pfam" id="PF00271">
    <property type="entry name" value="Helicase_C"/>
    <property type="match status" value="1"/>
</dbReference>
<protein>
    <recommendedName>
        <fullName evidence="2">Helicase C-terminal domain-containing protein</fullName>
    </recommendedName>
</protein>
<keyword evidence="4" id="KW-1185">Reference proteome</keyword>
<sequence length="1170" mass="134645">MSNLLHNQINFIEYMESVLRNGLLGTDTSYVINNKPTSLFFGGVLFPNSVFKDINEAENDEDDDMDPDIRFTSISKNVSIGLEFLIKNFDENLSCSVAGEFSFFLRVKPTFEEQEESLKYLFSENNQNEDGEKNKISEKSKGLTLVEKYKKFTFKYSDIRVSFINDQMILNSISFEKCKSDFNGFLESIIKGDKEILIPKDGVVNKVGVIELPKIFELEEFDNFLHEIQDTDLVLPNYDFDLKVELLDFIELNNVKKVVVSFVNKSSSTSTIIHPLEFFDCRLNVSIPINYHEKFIFDGVRENYLLDKHYGVKGLNCTTDTNFENGIVCFNTEAMPRYFQKLYRTREDLTVEFDTLIEPTSTIEKLNSIVLKMKNYANEWESFINNNGDQDIRLTTQNEIEQCRKLLDEFREEIQSFELGIYALSRDSKLLHSFNLTNKVFIESSKGKYSGWRLFQIVFIIRMLPSLYNREMQSEEPRKAEIIHSSLYADVLWFPTGGGKTEAYLGTILTALFYDRLRGKLRGVSAWLRFPLRMLSKNQLDRLARILIIAEKYRRHDTHISNSGVPFSIGFFAGGNNTDNFVKKKERDAAFLNDKTKMNKMLIHKCPSCNEPVEFSFNNRQWRYMHKCINPNCFVTKEMSGNIPIYITDSEVYRFVPSVICGTVDKIAIAGRYREFSQLFGQAQGRCDSHGYFSDNCIVGMHDEYQSCDKKASSSDRVIAKIRNEFYDPIPTLFIQDELHLLKDELGSLSSHYEGYLIELAKTFGKSEEHLPKIIAATATIEAYEKHVKHLYLRNPRKYPSMGYKPGESFYATSSPTNYRRLYIGLLPHSKSQEEVISRAVYLYQSEIHKMYVEPTKYINAIGLKGINSNDFYSLISNYDLTTVYVNNKAMGFDINRRLEEFEDLNLNTEILTGENDMEKIVEVIDRIESETKGSLNDKINVLNATSLISHGVDLERINNFFMAGMPSKQAEYIQASSRSARTHVGLVFVTFKSTSIKERSQYQYFIENHKFLDQLVDPVPINRMATKAIERSLPGILCCLLLGIHSQNNKLILDTCGKVDKYISEQEAAGHSAQTELLEQLYRIYGCDNSDFPLATREKNKKIISTIFQDKIDFIRSSPTTAKIKNEAILNPITSFRDIEEGLPIQVNRNTGIVLHYNKFASNKGGDQK</sequence>
<dbReference type="AlphaFoldDB" id="A0A0Q3QKF4"/>
<dbReference type="RefSeq" id="WP_056683198.1">
    <property type="nucleotide sequence ID" value="NZ_LJIX01000006.1"/>
</dbReference>
<feature type="domain" description="Helicase C-terminal" evidence="2">
    <location>
        <begin position="871"/>
        <end position="1028"/>
    </location>
</feature>
<organism evidence="3 4">
    <name type="scientific">Cytobacillus solani</name>
    <dbReference type="NCBI Taxonomy" id="1637975"/>
    <lineage>
        <taxon>Bacteria</taxon>
        <taxon>Bacillati</taxon>
        <taxon>Bacillota</taxon>
        <taxon>Bacilli</taxon>
        <taxon>Bacillales</taxon>
        <taxon>Bacillaceae</taxon>
        <taxon>Cytobacillus</taxon>
    </lineage>
</organism>
<gene>
    <name evidence="3" type="ORF">AN957_07335</name>
</gene>
<keyword evidence="1" id="KW-0175">Coiled coil</keyword>
<dbReference type="InterPro" id="IPR027417">
    <property type="entry name" value="P-loop_NTPase"/>
</dbReference>
<dbReference type="PROSITE" id="PS51194">
    <property type="entry name" value="HELICASE_CTER"/>
    <property type="match status" value="1"/>
</dbReference>
<dbReference type="Gene3D" id="3.40.50.300">
    <property type="entry name" value="P-loop containing nucleotide triphosphate hydrolases"/>
    <property type="match status" value="1"/>
</dbReference>
<proteinExistence type="predicted"/>